<dbReference type="InterPro" id="IPR029044">
    <property type="entry name" value="Nucleotide-diphossugar_trans"/>
</dbReference>
<keyword evidence="4" id="KW-1185">Reference proteome</keyword>
<dbReference type="InterPro" id="IPR051706">
    <property type="entry name" value="Glycosyltransferase_domain"/>
</dbReference>
<sequence length="232" mass="27582">MIPKIIHQTARTKDISWEENVLVRRMQNKLKGWTYMFHDDDDNDRLVKTYFPEYYNVFSSISKGVAKADIARLIYLYVYGGFYFDTDYKLIKEIPDWMLEKKQLLMESRNSANEYKLGNAVLGSAPNGAFYKDFIECIFKKEELLHLHENRVEWVTGPEALTEFYIKNKDKYKDDVTIIPREYFNPPILKHGLQIKKTKNTIGVHYCWGSWRSGSFLKRIYVFCKRKIQSIL</sequence>
<dbReference type="SUPFAM" id="SSF53448">
    <property type="entry name" value="Nucleotide-diphospho-sugar transferases"/>
    <property type="match status" value="1"/>
</dbReference>
<dbReference type="Proteomes" id="UP001168478">
    <property type="component" value="Unassembled WGS sequence"/>
</dbReference>
<name>A0AAW7JMA0_9BACT</name>
<dbReference type="GO" id="GO:0000030">
    <property type="term" value="F:mannosyltransferase activity"/>
    <property type="evidence" value="ECO:0007669"/>
    <property type="project" value="TreeGrafter"/>
</dbReference>
<comment type="caution">
    <text evidence="3">The sequence shown here is derived from an EMBL/GenBank/DDBJ whole genome shotgun (WGS) entry which is preliminary data.</text>
</comment>
<dbReference type="PANTHER" id="PTHR32385">
    <property type="entry name" value="MANNOSYL PHOSPHORYLINOSITOL CERAMIDE SYNTHASE"/>
    <property type="match status" value="1"/>
</dbReference>
<dbReference type="Gene3D" id="3.90.550.20">
    <property type="match status" value="1"/>
</dbReference>
<dbReference type="GO" id="GO:0016020">
    <property type="term" value="C:membrane"/>
    <property type="evidence" value="ECO:0007669"/>
    <property type="project" value="GOC"/>
</dbReference>
<dbReference type="EMBL" id="JAUEIF010000010">
    <property type="protein sequence ID" value="MDN0025957.1"/>
    <property type="molecule type" value="Genomic_DNA"/>
</dbReference>
<protein>
    <submittedName>
        <fullName evidence="3">Glycosyltransferase</fullName>
    </submittedName>
</protein>
<dbReference type="GO" id="GO:0051999">
    <property type="term" value="P:mannosyl-inositol phosphorylceramide biosynthetic process"/>
    <property type="evidence" value="ECO:0007669"/>
    <property type="project" value="TreeGrafter"/>
</dbReference>
<dbReference type="RefSeq" id="WP_289825725.1">
    <property type="nucleotide sequence ID" value="NZ_JAUEIE010000010.1"/>
</dbReference>
<dbReference type="PANTHER" id="PTHR32385:SF15">
    <property type="entry name" value="INOSITOL PHOSPHOCERAMIDE MANNOSYLTRANSFERASE 1"/>
    <property type="match status" value="1"/>
</dbReference>
<evidence type="ECO:0000313" key="4">
    <source>
        <dbReference type="Proteomes" id="UP001167831"/>
    </source>
</evidence>
<organism evidence="3 5">
    <name type="scientific">Leyella lascolaii</name>
    <dbReference type="NCBI Taxonomy" id="1776379"/>
    <lineage>
        <taxon>Bacteria</taxon>
        <taxon>Pseudomonadati</taxon>
        <taxon>Bacteroidota</taxon>
        <taxon>Bacteroidia</taxon>
        <taxon>Bacteroidales</taxon>
        <taxon>Prevotellaceae</taxon>
        <taxon>Leyella</taxon>
    </lineage>
</organism>
<evidence type="ECO:0000256" key="1">
    <source>
        <dbReference type="ARBA" id="ARBA00022679"/>
    </source>
</evidence>
<dbReference type="EMBL" id="JAUEIE010000010">
    <property type="protein sequence ID" value="MDN0023316.1"/>
    <property type="molecule type" value="Genomic_DNA"/>
</dbReference>
<dbReference type="InterPro" id="IPR007577">
    <property type="entry name" value="GlycoTrfase_DXD_sugar-bd_CS"/>
</dbReference>
<accession>A0AAW7JMA0</accession>
<dbReference type="Pfam" id="PF04488">
    <property type="entry name" value="Gly_transf_sug"/>
    <property type="match status" value="1"/>
</dbReference>
<evidence type="ECO:0000313" key="3">
    <source>
        <dbReference type="EMBL" id="MDN0025957.1"/>
    </source>
</evidence>
<reference evidence="3" key="1">
    <citation type="submission" date="2023-06" db="EMBL/GenBank/DDBJ databases">
        <authorList>
            <person name="Zeman M."/>
            <person name="Kubasova T."/>
            <person name="Jahodarova E."/>
            <person name="Nykrynova M."/>
            <person name="Rychlik I."/>
        </authorList>
    </citation>
    <scope>NUCLEOTIDE SEQUENCE</scope>
    <source>
        <strain evidence="3">ET15</strain>
        <strain evidence="2">ET37</strain>
    </source>
</reference>
<evidence type="ECO:0000313" key="5">
    <source>
        <dbReference type="Proteomes" id="UP001168478"/>
    </source>
</evidence>
<reference evidence="3" key="2">
    <citation type="submission" date="2023-08" db="EMBL/GenBank/DDBJ databases">
        <title>Identification and characterization of horizontal gene transfer across gut microbiota members of farm animals based on homology search.</title>
        <authorList>
            <person name="Schwarzerova J."/>
            <person name="Nykrynova M."/>
            <person name="Jureckova K."/>
            <person name="Cejkova D."/>
            <person name="Rychlik I."/>
        </authorList>
    </citation>
    <scope>NUCLEOTIDE SEQUENCE</scope>
    <source>
        <strain evidence="3">ET15</strain>
        <strain evidence="2">ET37</strain>
    </source>
</reference>
<evidence type="ECO:0000313" key="2">
    <source>
        <dbReference type="EMBL" id="MDN0023316.1"/>
    </source>
</evidence>
<proteinExistence type="predicted"/>
<keyword evidence="1" id="KW-0808">Transferase</keyword>
<gene>
    <name evidence="2" type="ORF">QVN81_09825</name>
    <name evidence="3" type="ORF">QVN84_10570</name>
</gene>
<dbReference type="AlphaFoldDB" id="A0AAW7JMA0"/>
<dbReference type="Proteomes" id="UP001167831">
    <property type="component" value="Unassembled WGS sequence"/>
</dbReference>